<dbReference type="EMBL" id="LANI01000002">
    <property type="protein sequence ID" value="KKJ78533.1"/>
    <property type="molecule type" value="Genomic_DNA"/>
</dbReference>
<feature type="binding site" evidence="2">
    <location>
        <position position="179"/>
    </location>
    <ligand>
        <name>UDP-N-acetyl-alpha-D-muramoyl-L-alanyl-D-glutamate</name>
        <dbReference type="ChEBI" id="CHEBI:83900"/>
    </ligand>
</feature>
<dbReference type="InterPro" id="IPR036565">
    <property type="entry name" value="Mur-like_cat_sf"/>
</dbReference>
<feature type="binding site" evidence="2">
    <location>
        <position position="455"/>
    </location>
    <ligand>
        <name>meso-2,6-diaminopimelate</name>
        <dbReference type="ChEBI" id="CHEBI:57791"/>
    </ligand>
</feature>
<keyword evidence="2 3" id="KW-0131">Cell cycle</keyword>
<keyword evidence="2 3" id="KW-0961">Cell wall biogenesis/degradation</keyword>
<comment type="catalytic activity">
    <reaction evidence="2">
        <text>UDP-N-acetyl-alpha-D-muramoyl-L-alanyl-D-glutamate + meso-2,6-diaminopimelate + ATP = UDP-N-acetyl-alpha-D-muramoyl-L-alanyl-gamma-D-glutamyl-meso-2,6-diaminopimelate + ADP + phosphate + H(+)</text>
        <dbReference type="Rhea" id="RHEA:23676"/>
        <dbReference type="ChEBI" id="CHEBI:15378"/>
        <dbReference type="ChEBI" id="CHEBI:30616"/>
        <dbReference type="ChEBI" id="CHEBI:43474"/>
        <dbReference type="ChEBI" id="CHEBI:57791"/>
        <dbReference type="ChEBI" id="CHEBI:83900"/>
        <dbReference type="ChEBI" id="CHEBI:83905"/>
        <dbReference type="ChEBI" id="CHEBI:456216"/>
        <dbReference type="EC" id="6.3.2.13"/>
    </reaction>
</comment>
<dbReference type="GO" id="GO:0008765">
    <property type="term" value="F:UDP-N-acetylmuramoylalanyl-D-glutamate-2,6-diaminopimelate ligase activity"/>
    <property type="evidence" value="ECO:0007669"/>
    <property type="project" value="UniProtKB-UniRule"/>
</dbReference>
<comment type="pathway">
    <text evidence="2 3">Cell wall biogenesis; peptidoglycan biosynthesis.</text>
</comment>
<dbReference type="UniPathway" id="UPA00219"/>
<dbReference type="NCBIfam" id="NF001126">
    <property type="entry name" value="PRK00139.1-4"/>
    <property type="match status" value="1"/>
</dbReference>
<keyword evidence="2" id="KW-0963">Cytoplasm</keyword>
<dbReference type="NCBIfam" id="TIGR01085">
    <property type="entry name" value="murE"/>
    <property type="match status" value="1"/>
</dbReference>
<dbReference type="STRING" id="1549748.WH95_03935"/>
<evidence type="ECO:0000259" key="4">
    <source>
        <dbReference type="Pfam" id="PF02875"/>
    </source>
</evidence>
<dbReference type="HAMAP" id="MF_00208">
    <property type="entry name" value="MurE"/>
    <property type="match status" value="1"/>
</dbReference>
<comment type="subcellular location">
    <subcellularLocation>
        <location evidence="2 3">Cytoplasm</location>
    </subcellularLocation>
</comment>
<comment type="caution">
    <text evidence="6">The sequence shown here is derived from an EMBL/GenBank/DDBJ whole genome shotgun (WGS) entry which is preliminary data.</text>
</comment>
<comment type="cofactor">
    <cofactor evidence="2">
        <name>Mg(2+)</name>
        <dbReference type="ChEBI" id="CHEBI:18420"/>
    </cofactor>
</comment>
<dbReference type="PANTHER" id="PTHR23135">
    <property type="entry name" value="MUR LIGASE FAMILY MEMBER"/>
    <property type="match status" value="1"/>
</dbReference>
<reference evidence="6 7" key="1">
    <citation type="submission" date="2015-03" db="EMBL/GenBank/DDBJ databases">
        <title>Genome sequence of Kiloniella sp. P1-1, isolated from the gut microflora of Pacific white shrimp, Penaeus vannamei.</title>
        <authorList>
            <person name="Shao Z."/>
            <person name="Wang L."/>
            <person name="Li X."/>
        </authorList>
    </citation>
    <scope>NUCLEOTIDE SEQUENCE [LARGE SCALE GENOMIC DNA]</scope>
    <source>
        <strain evidence="6 7">P1-1</strain>
    </source>
</reference>
<dbReference type="SUPFAM" id="SSF53244">
    <property type="entry name" value="MurD-like peptide ligases, peptide-binding domain"/>
    <property type="match status" value="1"/>
</dbReference>
<dbReference type="Gene3D" id="3.40.1190.10">
    <property type="entry name" value="Mur-like, catalytic domain"/>
    <property type="match status" value="1"/>
</dbReference>
<dbReference type="InterPro" id="IPR013221">
    <property type="entry name" value="Mur_ligase_cen"/>
</dbReference>
<dbReference type="Pfam" id="PF02875">
    <property type="entry name" value="Mur_ligase_C"/>
    <property type="match status" value="1"/>
</dbReference>
<feature type="binding site" evidence="2">
    <location>
        <begin position="407"/>
        <end position="410"/>
    </location>
    <ligand>
        <name>meso-2,6-diaminopimelate</name>
        <dbReference type="ChEBI" id="CHEBI:57791"/>
    </ligand>
</feature>
<proteinExistence type="inferred from homology"/>
<dbReference type="GO" id="GO:0005524">
    <property type="term" value="F:ATP binding"/>
    <property type="evidence" value="ECO:0007669"/>
    <property type="project" value="UniProtKB-UniRule"/>
</dbReference>
<feature type="binding site" evidence="2">
    <location>
        <begin position="152"/>
        <end position="153"/>
    </location>
    <ligand>
        <name>UDP-N-acetyl-alpha-D-muramoyl-L-alanyl-D-glutamate</name>
        <dbReference type="ChEBI" id="CHEBI:83900"/>
    </ligand>
</feature>
<dbReference type="SUPFAM" id="SSF53623">
    <property type="entry name" value="MurD-like peptide ligases, catalytic domain"/>
    <property type="match status" value="1"/>
</dbReference>
<feature type="modified residue" description="N6-carboxylysine" evidence="2">
    <location>
        <position position="219"/>
    </location>
</feature>
<comment type="caution">
    <text evidence="2">Lacks conserved residue(s) required for the propagation of feature annotation.</text>
</comment>
<keyword evidence="2" id="KW-0547">Nucleotide-binding</keyword>
<feature type="domain" description="Mur ligase central" evidence="5">
    <location>
        <begin position="108"/>
        <end position="310"/>
    </location>
</feature>
<dbReference type="Proteomes" id="UP000034491">
    <property type="component" value="Unassembled WGS sequence"/>
</dbReference>
<dbReference type="EC" id="6.3.2.13" evidence="2"/>
<evidence type="ECO:0000259" key="5">
    <source>
        <dbReference type="Pfam" id="PF08245"/>
    </source>
</evidence>
<dbReference type="GO" id="GO:0008360">
    <property type="term" value="P:regulation of cell shape"/>
    <property type="evidence" value="ECO:0007669"/>
    <property type="project" value="UniProtKB-KW"/>
</dbReference>
<comment type="PTM">
    <text evidence="2">Carboxylation is probably crucial for Mg(2+) binding and, consequently, for the gamma-phosphate positioning of ATP.</text>
</comment>
<feature type="binding site" evidence="2">
    <location>
        <position position="459"/>
    </location>
    <ligand>
        <name>meso-2,6-diaminopimelate</name>
        <dbReference type="ChEBI" id="CHEBI:57791"/>
    </ligand>
</feature>
<feature type="domain" description="Mur ligase C-terminal" evidence="4">
    <location>
        <begin position="333"/>
        <end position="457"/>
    </location>
</feature>
<keyword evidence="2 3" id="KW-0133">Cell shape</keyword>
<feature type="binding site" evidence="2">
    <location>
        <position position="26"/>
    </location>
    <ligand>
        <name>UDP-N-acetyl-alpha-D-muramoyl-L-alanyl-D-glutamate</name>
        <dbReference type="ChEBI" id="CHEBI:83900"/>
    </ligand>
</feature>
<dbReference type="GO" id="GO:0000287">
    <property type="term" value="F:magnesium ion binding"/>
    <property type="evidence" value="ECO:0007669"/>
    <property type="project" value="UniProtKB-UniRule"/>
</dbReference>
<dbReference type="InterPro" id="IPR005761">
    <property type="entry name" value="UDP-N-AcMur-Glu-dNH2Pim_ligase"/>
</dbReference>
<feature type="binding site" evidence="2">
    <location>
        <position position="185"/>
    </location>
    <ligand>
        <name>UDP-N-acetyl-alpha-D-muramoyl-L-alanyl-D-glutamate</name>
        <dbReference type="ChEBI" id="CHEBI:83900"/>
    </ligand>
</feature>
<keyword evidence="2 3" id="KW-0132">Cell division</keyword>
<keyword evidence="2 6" id="KW-0436">Ligase</keyword>
<comment type="function">
    <text evidence="2">Catalyzes the addition of meso-diaminopimelic acid to the nucleotide precursor UDP-N-acetylmuramoyl-L-alanyl-D-glutamate (UMAG) in the biosynthesis of bacterial cell-wall peptidoglycan.</text>
</comment>
<keyword evidence="2" id="KW-0067">ATP-binding</keyword>
<evidence type="ECO:0000313" key="7">
    <source>
        <dbReference type="Proteomes" id="UP000034491"/>
    </source>
</evidence>
<dbReference type="PANTHER" id="PTHR23135:SF4">
    <property type="entry name" value="UDP-N-ACETYLMURAMOYL-L-ALANYL-D-GLUTAMATE--2,6-DIAMINOPIMELATE LIGASE MURE HOMOLOG, CHLOROPLASTIC"/>
    <property type="match status" value="1"/>
</dbReference>
<evidence type="ECO:0000256" key="2">
    <source>
        <dbReference type="HAMAP-Rule" id="MF_00208"/>
    </source>
</evidence>
<feature type="binding site" evidence="2">
    <location>
        <position position="383"/>
    </location>
    <ligand>
        <name>meso-2,6-diaminopimelate</name>
        <dbReference type="ChEBI" id="CHEBI:57791"/>
    </ligand>
</feature>
<protein>
    <recommendedName>
        <fullName evidence="2">UDP-N-acetylmuramoyl-L-alanyl-D-glutamate--2,6-diaminopimelate ligase</fullName>
        <ecNumber evidence="2">6.3.2.13</ecNumber>
    </recommendedName>
    <alternativeName>
        <fullName evidence="2">Meso-A2pm-adding enzyme</fullName>
    </alternativeName>
    <alternativeName>
        <fullName evidence="2">Meso-diaminopimelate-adding enzyme</fullName>
    </alternativeName>
    <alternativeName>
        <fullName evidence="2">UDP-MurNAc-L-Ala-D-Glu:meso-diaminopimelate ligase</fullName>
    </alternativeName>
    <alternativeName>
        <fullName evidence="2">UDP-MurNAc-tripeptide synthetase</fullName>
    </alternativeName>
    <alternativeName>
        <fullName evidence="2">UDP-N-acetylmuramyl-tripeptide synthetase</fullName>
    </alternativeName>
</protein>
<dbReference type="InterPro" id="IPR036615">
    <property type="entry name" value="Mur_ligase_C_dom_sf"/>
</dbReference>
<dbReference type="GO" id="GO:0051301">
    <property type="term" value="P:cell division"/>
    <property type="evidence" value="ECO:0007669"/>
    <property type="project" value="UniProtKB-KW"/>
</dbReference>
<keyword evidence="2 3" id="KW-0573">Peptidoglycan synthesis</keyword>
<feature type="binding site" evidence="2">
    <location>
        <position position="24"/>
    </location>
    <ligand>
        <name>UDP-N-acetyl-alpha-D-muramoyl-L-alanyl-D-glutamate</name>
        <dbReference type="ChEBI" id="CHEBI:83900"/>
    </ligand>
</feature>
<gene>
    <name evidence="2" type="primary">murE</name>
    <name evidence="6" type="ORF">WH95_03935</name>
</gene>
<evidence type="ECO:0000313" key="6">
    <source>
        <dbReference type="EMBL" id="KKJ78533.1"/>
    </source>
</evidence>
<dbReference type="PATRIC" id="fig|1549748.8.peg.1396"/>
<organism evidence="6 7">
    <name type="scientific">Kiloniella litopenaei</name>
    <dbReference type="NCBI Taxonomy" id="1549748"/>
    <lineage>
        <taxon>Bacteria</taxon>
        <taxon>Pseudomonadati</taxon>
        <taxon>Pseudomonadota</taxon>
        <taxon>Alphaproteobacteria</taxon>
        <taxon>Rhodospirillales</taxon>
        <taxon>Kiloniellaceae</taxon>
        <taxon>Kiloniella</taxon>
    </lineage>
</organism>
<dbReference type="Gene3D" id="3.40.1390.10">
    <property type="entry name" value="MurE/MurF, N-terminal domain"/>
    <property type="match status" value="1"/>
</dbReference>
<feature type="short sequence motif" description="Meso-diaminopimelate recognition motif" evidence="2">
    <location>
        <begin position="407"/>
        <end position="410"/>
    </location>
</feature>
<dbReference type="GO" id="GO:0071555">
    <property type="term" value="P:cell wall organization"/>
    <property type="evidence" value="ECO:0007669"/>
    <property type="project" value="UniProtKB-KW"/>
</dbReference>
<dbReference type="InterPro" id="IPR004101">
    <property type="entry name" value="Mur_ligase_C"/>
</dbReference>
<keyword evidence="2" id="KW-0460">Magnesium</keyword>
<accession>A0A0M2RG41</accession>
<feature type="binding site" evidence="2">
    <location>
        <position position="187"/>
    </location>
    <ligand>
        <name>UDP-N-acetyl-alpha-D-muramoyl-L-alanyl-D-glutamate</name>
        <dbReference type="ChEBI" id="CHEBI:83900"/>
    </ligand>
</feature>
<dbReference type="AlphaFoldDB" id="A0A0M2RG41"/>
<dbReference type="GO" id="GO:0009252">
    <property type="term" value="P:peptidoglycan biosynthetic process"/>
    <property type="evidence" value="ECO:0007669"/>
    <property type="project" value="UniProtKB-UniRule"/>
</dbReference>
<name>A0A0M2RG41_9PROT</name>
<evidence type="ECO:0000256" key="3">
    <source>
        <dbReference type="RuleBase" id="RU004135"/>
    </source>
</evidence>
<dbReference type="Gene3D" id="3.90.190.20">
    <property type="entry name" value="Mur ligase, C-terminal domain"/>
    <property type="match status" value="1"/>
</dbReference>
<dbReference type="SUPFAM" id="SSF63418">
    <property type="entry name" value="MurE/MurF N-terminal domain"/>
    <property type="match status" value="1"/>
</dbReference>
<feature type="binding site" evidence="2">
    <location>
        <begin position="110"/>
        <end position="116"/>
    </location>
    <ligand>
        <name>ATP</name>
        <dbReference type="ChEBI" id="CHEBI:30616"/>
    </ligand>
</feature>
<dbReference type="InterPro" id="IPR035911">
    <property type="entry name" value="MurE/MurF_N"/>
</dbReference>
<keyword evidence="7" id="KW-1185">Reference proteome</keyword>
<evidence type="ECO:0000256" key="1">
    <source>
        <dbReference type="ARBA" id="ARBA00005898"/>
    </source>
</evidence>
<dbReference type="Pfam" id="PF08245">
    <property type="entry name" value="Mur_ligase_M"/>
    <property type="match status" value="1"/>
</dbReference>
<dbReference type="NCBIfam" id="NF001124">
    <property type="entry name" value="PRK00139.1-2"/>
    <property type="match status" value="1"/>
</dbReference>
<dbReference type="GO" id="GO:0005737">
    <property type="term" value="C:cytoplasm"/>
    <property type="evidence" value="ECO:0007669"/>
    <property type="project" value="UniProtKB-SubCell"/>
</dbReference>
<sequence length="500" mass="53010">MSKIPEEFRPSCSDDNREITGLCLDSRKIETGSLFAALPSSVEGGPDGFNFIPQAITSGASAILVPAAKDTSAYEGKVAVLKSQNPRQTLSLLAAAFSENQPETLVAITGTNGKTSIATFTRQIWEALGHQAASLGTLGIYPPIPNAPAALTTPDSIGLFNSLKDLSDLGYSHLALEASSHGLDQYRLDGLCLKAAAFSNLSQDHLDYHPDMASYLDAKLRLFRDLLPVGATAVLNKDMPEYDNIAEVCAERNHTIISYGHSPSDLQVIKQSPTADGQDLTLALFGETYEITLPLTGSFQASNIMAAVGLVLATGADLQEILAILPTLKGVPGRAEKIGKTAKGGTVYVDFAHTPDAVETIIQALRPHTSGKLSIIVGCGGDRDPGKRPLMGGIADKLADQAYITDDNPRTEDPAKIRAQAMAAAPNAIEVDDRRKAIFKAVSDLNDGDLLIIAGKGHESGQIVGDKVLPFDDRIVAKEAIDHTLETRNTVQDTGGPDYA</sequence>
<comment type="similarity">
    <text evidence="1 2">Belongs to the MurCDEF family. MurE subfamily.</text>
</comment>